<dbReference type="KEGG" id="nhe:NECHADRAFT_79551"/>
<dbReference type="Proteomes" id="UP000005206">
    <property type="component" value="Chromosome 4"/>
</dbReference>
<reference evidence="1 2" key="1">
    <citation type="journal article" date="2009" name="PLoS Genet.">
        <title>The genome of Nectria haematococca: contribution of supernumerary chromosomes to gene expansion.</title>
        <authorList>
            <person name="Coleman J.J."/>
            <person name="Rounsley S.D."/>
            <person name="Rodriguez-Carres M."/>
            <person name="Kuo A."/>
            <person name="Wasmann C.C."/>
            <person name="Grimwood J."/>
            <person name="Schmutz J."/>
            <person name="Taga M."/>
            <person name="White G.J."/>
            <person name="Zhou S."/>
            <person name="Schwartz D.C."/>
            <person name="Freitag M."/>
            <person name="Ma L.J."/>
            <person name="Danchin E.G."/>
            <person name="Henrissat B."/>
            <person name="Coutinho P.M."/>
            <person name="Nelson D.R."/>
            <person name="Straney D."/>
            <person name="Napoli C.A."/>
            <person name="Barker B.M."/>
            <person name="Gribskov M."/>
            <person name="Rep M."/>
            <person name="Kroken S."/>
            <person name="Molnar I."/>
            <person name="Rensing C."/>
            <person name="Kennell J.C."/>
            <person name="Zamora J."/>
            <person name="Farman M.L."/>
            <person name="Selker E.U."/>
            <person name="Salamov A."/>
            <person name="Shapiro H."/>
            <person name="Pangilinan J."/>
            <person name="Lindquist E."/>
            <person name="Lamers C."/>
            <person name="Grigoriev I.V."/>
            <person name="Geiser D.M."/>
            <person name="Covert S.F."/>
            <person name="Temporini E."/>
            <person name="Vanetten H.D."/>
        </authorList>
    </citation>
    <scope>NUCLEOTIDE SEQUENCE [LARGE SCALE GENOMIC DNA]</scope>
    <source>
        <strain evidence="2">ATCC MYA-4622 / CBS 123669 / FGSC 9596 / NRRL 45880 / 77-13-4</strain>
    </source>
</reference>
<evidence type="ECO:0000313" key="2">
    <source>
        <dbReference type="Proteomes" id="UP000005206"/>
    </source>
</evidence>
<accession>C7Z7T6</accession>
<evidence type="ECO:0000313" key="1">
    <source>
        <dbReference type="EMBL" id="EEU39746.1"/>
    </source>
</evidence>
<dbReference type="HOGENOM" id="CLU_1078035_0_0_1"/>
<name>C7Z7T6_FUSV7</name>
<gene>
    <name evidence="1" type="ORF">NECHADRAFT_79551</name>
</gene>
<dbReference type="GeneID" id="9672497"/>
<dbReference type="OrthoDB" id="5059844at2759"/>
<protein>
    <submittedName>
        <fullName evidence="1">Uncharacterized protein</fullName>
    </submittedName>
</protein>
<proteinExistence type="predicted"/>
<dbReference type="AlphaFoldDB" id="C7Z7T6"/>
<dbReference type="EMBL" id="GG698911">
    <property type="protein sequence ID" value="EEU39746.1"/>
    <property type="molecule type" value="Genomic_DNA"/>
</dbReference>
<organism evidence="1 2">
    <name type="scientific">Fusarium vanettenii (strain ATCC MYA-4622 / CBS 123669 / FGSC 9596 / NRRL 45880 / 77-13-4)</name>
    <name type="common">Fusarium solani subsp. pisi</name>
    <dbReference type="NCBI Taxonomy" id="660122"/>
    <lineage>
        <taxon>Eukaryota</taxon>
        <taxon>Fungi</taxon>
        <taxon>Dikarya</taxon>
        <taxon>Ascomycota</taxon>
        <taxon>Pezizomycotina</taxon>
        <taxon>Sordariomycetes</taxon>
        <taxon>Hypocreomycetidae</taxon>
        <taxon>Hypocreales</taxon>
        <taxon>Nectriaceae</taxon>
        <taxon>Fusarium</taxon>
        <taxon>Fusarium solani species complex</taxon>
        <taxon>Fusarium vanettenii</taxon>
    </lineage>
</organism>
<dbReference type="VEuPathDB" id="FungiDB:NECHADRAFT_79551"/>
<dbReference type="RefSeq" id="XP_003045459.1">
    <property type="nucleotide sequence ID" value="XM_003045413.1"/>
</dbReference>
<sequence>MITDDPHSGPSKMESCCLKLDARYAASARNSLQVSSVTALSGLCQPFGMGQGHVLQENQHKAKLVVRLLVKHFSSSRDAGGFLHDDLAHAIPGLPGPLAVEVTCAENHTLTMSRSRVRKSRPLHRNEVIAPFWAGKKRFVCAGSARDCETSGVIVFVVDESFSCGKNECRSGTSSITMLGTSHWMLVAQGCLLSTWDCEPWTWYCENQHEPNDSEEIPTVGNPLKNSLVLAVRSSGLQGPTLYMTPHPTSYGSRRTAP</sequence>
<dbReference type="InParanoid" id="C7Z7T6"/>
<keyword evidence="2" id="KW-1185">Reference proteome</keyword>